<dbReference type="OrthoDB" id="30795at2157"/>
<dbReference type="SUPFAM" id="SSF56024">
    <property type="entry name" value="Phospholipase D/nuclease"/>
    <property type="match status" value="1"/>
</dbReference>
<dbReference type="Gene3D" id="3.30.870.10">
    <property type="entry name" value="Endonuclease Chain A"/>
    <property type="match status" value="1"/>
</dbReference>
<evidence type="ECO:0000259" key="2">
    <source>
        <dbReference type="Pfam" id="PF01978"/>
    </source>
</evidence>
<dbReference type="InterPro" id="IPR002831">
    <property type="entry name" value="Tscrpt_reg_TrmB_N"/>
</dbReference>
<evidence type="ECO:0000256" key="1">
    <source>
        <dbReference type="ARBA" id="ARBA00007287"/>
    </source>
</evidence>
<keyword evidence="5" id="KW-1185">Reference proteome</keyword>
<dbReference type="Pfam" id="PF11495">
    <property type="entry name" value="Regulator_TrmB"/>
    <property type="match status" value="1"/>
</dbReference>
<dbReference type="Gene3D" id="1.10.10.10">
    <property type="entry name" value="Winged helix-like DNA-binding domain superfamily/Winged helix DNA-binding domain"/>
    <property type="match status" value="1"/>
</dbReference>
<dbReference type="Proteomes" id="UP000195137">
    <property type="component" value="Unassembled WGS sequence"/>
</dbReference>
<dbReference type="InterPro" id="IPR051797">
    <property type="entry name" value="TrmB-like"/>
</dbReference>
<sequence length="265" mass="30450">MSNLPKTKIDKNKAIKNLEDLGLSSYEAKTFIALHRLGRGTAREIYRVSDVPRSQIYGAAEQLEKKGLIEIQRSKPMKFRPVGIDEAEKKLDQEFKHKKQTALSYVENVQSDLFDETEEKEDVWTIHGYETVTRRIIEIIQDAREYIIISISRENLFSEEIIEKTKEKSKEGVKINILTNNQESPTKFNGNKNIKLVKTPKNIQRKDTGGRVVVADGDTTLLSVINQKKEIHQPEYESAIWSQKTGFSKVLVQMIESWLDGMIPK</sequence>
<dbReference type="Pfam" id="PF01978">
    <property type="entry name" value="TrmB"/>
    <property type="match status" value="1"/>
</dbReference>
<dbReference type="RefSeq" id="WP_086637009.1">
    <property type="nucleotide sequence ID" value="NZ_MRZU01000003.1"/>
</dbReference>
<dbReference type="PANTHER" id="PTHR34293">
    <property type="entry name" value="HTH-TYPE TRANSCRIPTIONAL REGULATOR TRMBL2"/>
    <property type="match status" value="1"/>
</dbReference>
<name>A0A1Y3GHP5_9EURY</name>
<proteinExistence type="inferred from homology"/>
<dbReference type="PANTHER" id="PTHR34293:SF1">
    <property type="entry name" value="HTH-TYPE TRANSCRIPTIONAL REGULATOR TRMBL2"/>
    <property type="match status" value="1"/>
</dbReference>
<comment type="similarity">
    <text evidence="1">Belongs to the transcriptional regulator TrmB family.</text>
</comment>
<evidence type="ECO:0000313" key="4">
    <source>
        <dbReference type="EMBL" id="OUJ18955.1"/>
    </source>
</evidence>
<dbReference type="InterPro" id="IPR036388">
    <property type="entry name" value="WH-like_DNA-bd_sf"/>
</dbReference>
<dbReference type="EMBL" id="MRZU01000003">
    <property type="protein sequence ID" value="OUJ18955.1"/>
    <property type="molecule type" value="Genomic_DNA"/>
</dbReference>
<reference evidence="4 5" key="1">
    <citation type="submission" date="2016-12" db="EMBL/GenBank/DDBJ databases">
        <title>Discovery of methanogenic haloarchaea.</title>
        <authorList>
            <person name="Sorokin D.Y."/>
            <person name="Makarova K.S."/>
            <person name="Abbas B."/>
            <person name="Ferrer M."/>
            <person name="Golyshin P.N."/>
        </authorList>
    </citation>
    <scope>NUCLEOTIDE SEQUENCE [LARGE SCALE GENOMIC DNA]</scope>
    <source>
        <strain evidence="4">AMET1</strain>
    </source>
</reference>
<dbReference type="InterPro" id="IPR021586">
    <property type="entry name" value="Tscrpt_reg_TrmB_C"/>
</dbReference>
<evidence type="ECO:0000259" key="3">
    <source>
        <dbReference type="Pfam" id="PF11495"/>
    </source>
</evidence>
<dbReference type="AlphaFoldDB" id="A0A1Y3GHP5"/>
<accession>A0A1Y3GHP5</accession>
<gene>
    <name evidence="4" type="ORF">AMET1_0606</name>
</gene>
<protein>
    <submittedName>
        <fullName evidence="4">Sugar-specific transcriptional regulator TrmB</fullName>
    </submittedName>
</protein>
<evidence type="ECO:0000313" key="5">
    <source>
        <dbReference type="Proteomes" id="UP000195137"/>
    </source>
</evidence>
<dbReference type="SUPFAM" id="SSF46785">
    <property type="entry name" value="Winged helix' DNA-binding domain"/>
    <property type="match status" value="1"/>
</dbReference>
<feature type="domain" description="Transcription regulator TrmB C-terminal" evidence="3">
    <location>
        <begin position="123"/>
        <end position="228"/>
    </location>
</feature>
<feature type="domain" description="Transcription regulator TrmB N-terminal" evidence="2">
    <location>
        <begin position="18"/>
        <end position="82"/>
    </location>
</feature>
<dbReference type="InterPro" id="IPR036390">
    <property type="entry name" value="WH_DNA-bd_sf"/>
</dbReference>
<comment type="caution">
    <text evidence="4">The sequence shown here is derived from an EMBL/GenBank/DDBJ whole genome shotgun (WGS) entry which is preliminary data.</text>
</comment>
<organism evidence="4 5">
    <name type="scientific">Methanonatronarchaeum thermophilum</name>
    <dbReference type="NCBI Taxonomy" id="1927129"/>
    <lineage>
        <taxon>Archaea</taxon>
        <taxon>Methanobacteriati</taxon>
        <taxon>Methanobacteriota</taxon>
        <taxon>Methanonatronarchaeia</taxon>
        <taxon>Methanonatronarchaeales</taxon>
        <taxon>Methanonatronarchaeaceae</taxon>
        <taxon>Methanonatronarchaeum</taxon>
    </lineage>
</organism>